<keyword evidence="3" id="KW-1185">Reference proteome</keyword>
<keyword evidence="1" id="KW-0732">Signal</keyword>
<evidence type="ECO:0000313" key="2">
    <source>
        <dbReference type="EMBL" id="EFQ35907.1"/>
    </source>
</evidence>
<sequence>MWVCLFCLSVYLIRGTWYPGVVCLSGTAHPVKGMRPQGEGPPVTVQVVSLESWQGRYTS</sequence>
<proteinExistence type="predicted"/>
<dbReference type="AlphaFoldDB" id="E3QYG9"/>
<gene>
    <name evidence="2" type="ORF">GLRG_11015</name>
</gene>
<organism evidence="3">
    <name type="scientific">Colletotrichum graminicola (strain M1.001 / M2 / FGSC 10212)</name>
    <name type="common">Maize anthracnose fungus</name>
    <name type="synonym">Glomerella graminicola</name>
    <dbReference type="NCBI Taxonomy" id="645133"/>
    <lineage>
        <taxon>Eukaryota</taxon>
        <taxon>Fungi</taxon>
        <taxon>Dikarya</taxon>
        <taxon>Ascomycota</taxon>
        <taxon>Pezizomycotina</taxon>
        <taxon>Sordariomycetes</taxon>
        <taxon>Hypocreomycetidae</taxon>
        <taxon>Glomerellales</taxon>
        <taxon>Glomerellaceae</taxon>
        <taxon>Colletotrichum</taxon>
        <taxon>Colletotrichum graminicola species complex</taxon>
    </lineage>
</organism>
<name>E3QYG9_COLGM</name>
<protein>
    <recommendedName>
        <fullName evidence="4">Secreted protein</fullName>
    </recommendedName>
</protein>
<accession>E3QYG9</accession>
<feature type="chain" id="PRO_5012745488" description="Secreted protein" evidence="1">
    <location>
        <begin position="16"/>
        <end position="59"/>
    </location>
</feature>
<evidence type="ECO:0000256" key="1">
    <source>
        <dbReference type="SAM" id="SignalP"/>
    </source>
</evidence>
<dbReference type="GeneID" id="24416380"/>
<dbReference type="RefSeq" id="XP_008099927.1">
    <property type="nucleotide sequence ID" value="XM_008101736.1"/>
</dbReference>
<dbReference type="HOGENOM" id="CLU_2960635_0_0_1"/>
<dbReference type="Proteomes" id="UP000008782">
    <property type="component" value="Unassembled WGS sequence"/>
</dbReference>
<dbReference type="EMBL" id="GG697403">
    <property type="protein sequence ID" value="EFQ35907.1"/>
    <property type="molecule type" value="Genomic_DNA"/>
</dbReference>
<evidence type="ECO:0000313" key="3">
    <source>
        <dbReference type="Proteomes" id="UP000008782"/>
    </source>
</evidence>
<reference evidence="3" key="1">
    <citation type="journal article" date="2012" name="Nat. Genet.">
        <title>Lifestyle transitions in plant pathogenic Colletotrichum fungi deciphered by genome and transcriptome analyses.</title>
        <authorList>
            <person name="O'Connell R.J."/>
            <person name="Thon M.R."/>
            <person name="Hacquard S."/>
            <person name="Amyotte S.G."/>
            <person name="Kleemann J."/>
            <person name="Torres M.F."/>
            <person name="Damm U."/>
            <person name="Buiate E.A."/>
            <person name="Epstein L."/>
            <person name="Alkan N."/>
            <person name="Altmueller J."/>
            <person name="Alvarado-Balderrama L."/>
            <person name="Bauser C.A."/>
            <person name="Becker C."/>
            <person name="Birren B.W."/>
            <person name="Chen Z."/>
            <person name="Choi J."/>
            <person name="Crouch J.A."/>
            <person name="Duvick J.P."/>
            <person name="Farman M.A."/>
            <person name="Gan P."/>
            <person name="Heiman D."/>
            <person name="Henrissat B."/>
            <person name="Howard R.J."/>
            <person name="Kabbage M."/>
            <person name="Koch C."/>
            <person name="Kracher B."/>
            <person name="Kubo Y."/>
            <person name="Law A.D."/>
            <person name="Lebrun M.-H."/>
            <person name="Lee Y.-H."/>
            <person name="Miyara I."/>
            <person name="Moore N."/>
            <person name="Neumann U."/>
            <person name="Nordstroem K."/>
            <person name="Panaccione D.G."/>
            <person name="Panstruga R."/>
            <person name="Place M."/>
            <person name="Proctor R.H."/>
            <person name="Prusky D."/>
            <person name="Rech G."/>
            <person name="Reinhardt R."/>
            <person name="Rollins J.A."/>
            <person name="Rounsley S."/>
            <person name="Schardl C.L."/>
            <person name="Schwartz D.C."/>
            <person name="Shenoy N."/>
            <person name="Shirasu K."/>
            <person name="Sikhakolli U.R."/>
            <person name="Stueber K."/>
            <person name="Sukno S.A."/>
            <person name="Sweigard J.A."/>
            <person name="Takano Y."/>
            <person name="Takahara H."/>
            <person name="Trail F."/>
            <person name="van der Does H.C."/>
            <person name="Voll L.M."/>
            <person name="Will I."/>
            <person name="Young S."/>
            <person name="Zeng Q."/>
            <person name="Zhang J."/>
            <person name="Zhou S."/>
            <person name="Dickman M.B."/>
            <person name="Schulze-Lefert P."/>
            <person name="Ver Loren van Themaat E."/>
            <person name="Ma L.-J."/>
            <person name="Vaillancourt L.J."/>
        </authorList>
    </citation>
    <scope>NUCLEOTIDE SEQUENCE [LARGE SCALE GENOMIC DNA]</scope>
    <source>
        <strain evidence="3">M1.001 / M2 / FGSC 10212</strain>
    </source>
</reference>
<feature type="signal peptide" evidence="1">
    <location>
        <begin position="1"/>
        <end position="15"/>
    </location>
</feature>
<evidence type="ECO:0008006" key="4">
    <source>
        <dbReference type="Google" id="ProtNLM"/>
    </source>
</evidence>
<dbReference type="VEuPathDB" id="FungiDB:GLRG_11015"/>